<dbReference type="EMBL" id="OX336137">
    <property type="protein sequence ID" value="CAI2717079.1"/>
    <property type="molecule type" value="Genomic_DNA"/>
</dbReference>
<dbReference type="Proteomes" id="UP001157733">
    <property type="component" value="Chromosome"/>
</dbReference>
<keyword evidence="2" id="KW-1185">Reference proteome</keyword>
<protein>
    <submittedName>
        <fullName evidence="1">Uncharacterized protein</fullName>
    </submittedName>
</protein>
<reference evidence="1 2" key="1">
    <citation type="submission" date="2022-09" db="EMBL/GenBank/DDBJ databases">
        <authorList>
            <person name="Kop L."/>
        </authorList>
    </citation>
    <scope>NUCLEOTIDE SEQUENCE [LARGE SCALE GENOMIC DNA]</scope>
    <source>
        <strain evidence="1 2">347</strain>
    </source>
</reference>
<evidence type="ECO:0000313" key="1">
    <source>
        <dbReference type="EMBL" id="CAI2717079.1"/>
    </source>
</evidence>
<evidence type="ECO:0000313" key="2">
    <source>
        <dbReference type="Proteomes" id="UP001157733"/>
    </source>
</evidence>
<sequence>MLYQLSYVGVLGLELCIKAVLASKINAEMAPACKAFQLELRPSAIVRPQRISHSPQA</sequence>
<organism evidence="1 2">
    <name type="scientific">Nitrospina watsonii</name>
    <dbReference type="NCBI Taxonomy" id="1323948"/>
    <lineage>
        <taxon>Bacteria</taxon>
        <taxon>Pseudomonadati</taxon>
        <taxon>Nitrospinota/Tectimicrobiota group</taxon>
        <taxon>Nitrospinota</taxon>
        <taxon>Nitrospinia</taxon>
        <taxon>Nitrospinales</taxon>
        <taxon>Nitrospinaceae</taxon>
        <taxon>Nitrospina</taxon>
    </lineage>
</organism>
<gene>
    <name evidence="1" type="ORF">NSPWAT_0220</name>
</gene>
<accession>A0ABM9HAB1</accession>
<name>A0ABM9HAB1_9BACT</name>
<proteinExistence type="predicted"/>